<dbReference type="OrthoDB" id="3217921at2"/>
<dbReference type="Proteomes" id="UP000184501">
    <property type="component" value="Unassembled WGS sequence"/>
</dbReference>
<dbReference type="Pfam" id="PF11273">
    <property type="entry name" value="DUF3073"/>
    <property type="match status" value="1"/>
</dbReference>
<dbReference type="RefSeq" id="WP_073479525.1">
    <property type="nucleotide sequence ID" value="NZ_FQVN01000001.1"/>
</dbReference>
<keyword evidence="3" id="KW-1185">Reference proteome</keyword>
<evidence type="ECO:0000313" key="2">
    <source>
        <dbReference type="EMBL" id="SHE53096.1"/>
    </source>
</evidence>
<evidence type="ECO:0000256" key="1">
    <source>
        <dbReference type="SAM" id="MobiDB-lite"/>
    </source>
</evidence>
<feature type="region of interest" description="Disordered" evidence="1">
    <location>
        <begin position="32"/>
        <end position="60"/>
    </location>
</feature>
<gene>
    <name evidence="2" type="ORF">SAMN05444320_101339</name>
</gene>
<dbReference type="EMBL" id="FQVN01000001">
    <property type="protein sequence ID" value="SHE53096.1"/>
    <property type="molecule type" value="Genomic_DNA"/>
</dbReference>
<feature type="compositionally biased region" description="Acidic residues" evidence="1">
    <location>
        <begin position="46"/>
        <end position="60"/>
    </location>
</feature>
<accession>A0A1M4U8Y3</accession>
<evidence type="ECO:0008006" key="4">
    <source>
        <dbReference type="Google" id="ProtNLM"/>
    </source>
</evidence>
<organism evidence="2 3">
    <name type="scientific">Streptoalloteichus hindustanus</name>
    <dbReference type="NCBI Taxonomy" id="2017"/>
    <lineage>
        <taxon>Bacteria</taxon>
        <taxon>Bacillati</taxon>
        <taxon>Actinomycetota</taxon>
        <taxon>Actinomycetes</taxon>
        <taxon>Pseudonocardiales</taxon>
        <taxon>Pseudonocardiaceae</taxon>
        <taxon>Streptoalloteichus</taxon>
    </lineage>
</organism>
<dbReference type="STRING" id="2017.SAMN05444320_101339"/>
<reference evidence="2 3" key="1">
    <citation type="submission" date="2016-11" db="EMBL/GenBank/DDBJ databases">
        <authorList>
            <person name="Jaros S."/>
            <person name="Januszkiewicz K."/>
            <person name="Wedrychowicz H."/>
        </authorList>
    </citation>
    <scope>NUCLEOTIDE SEQUENCE [LARGE SCALE GENOMIC DNA]</scope>
    <source>
        <strain evidence="2 3">DSM 44523</strain>
    </source>
</reference>
<name>A0A1M4U8Y3_STRHI</name>
<dbReference type="InterPro" id="IPR021426">
    <property type="entry name" value="DUF3073"/>
</dbReference>
<dbReference type="AlphaFoldDB" id="A0A1M4U8Y3"/>
<sequence length="60" mass="6914">MGRGRAKAKQTKVARELKYSSPATDFEALQRELSGGKSFGDKQDDDREDPYDDGYDDWRR</sequence>
<proteinExistence type="predicted"/>
<protein>
    <recommendedName>
        <fullName evidence="4">DUF3073 domain-containing protein</fullName>
    </recommendedName>
</protein>
<evidence type="ECO:0000313" key="3">
    <source>
        <dbReference type="Proteomes" id="UP000184501"/>
    </source>
</evidence>